<dbReference type="EMBL" id="KZ805300">
    <property type="protein sequence ID" value="PVI08309.1"/>
    <property type="molecule type" value="Genomic_DNA"/>
</dbReference>
<protein>
    <submittedName>
        <fullName evidence="1">Uncharacterized protein</fullName>
    </submittedName>
</protein>
<accession>A0A2V1EE19</accession>
<keyword evidence="2" id="KW-1185">Reference proteome</keyword>
<evidence type="ECO:0000313" key="2">
    <source>
        <dbReference type="Proteomes" id="UP000244855"/>
    </source>
</evidence>
<evidence type="ECO:0000313" key="1">
    <source>
        <dbReference type="EMBL" id="PVI08309.1"/>
    </source>
</evidence>
<dbReference type="Proteomes" id="UP000244855">
    <property type="component" value="Unassembled WGS sequence"/>
</dbReference>
<gene>
    <name evidence="1" type="ORF">DM02DRAFT_621196</name>
</gene>
<reference evidence="1 2" key="1">
    <citation type="journal article" date="2018" name="Sci. Rep.">
        <title>Comparative genomics provides insights into the lifestyle and reveals functional heterogeneity of dark septate endophytic fungi.</title>
        <authorList>
            <person name="Knapp D.G."/>
            <person name="Nemeth J.B."/>
            <person name="Barry K."/>
            <person name="Hainaut M."/>
            <person name="Henrissat B."/>
            <person name="Johnson J."/>
            <person name="Kuo A."/>
            <person name="Lim J.H.P."/>
            <person name="Lipzen A."/>
            <person name="Nolan M."/>
            <person name="Ohm R.A."/>
            <person name="Tamas L."/>
            <person name="Grigoriev I.V."/>
            <person name="Spatafora J.W."/>
            <person name="Nagy L.G."/>
            <person name="Kovacs G.M."/>
        </authorList>
    </citation>
    <scope>NUCLEOTIDE SEQUENCE [LARGE SCALE GENOMIC DNA]</scope>
    <source>
        <strain evidence="1 2">DSE2036</strain>
    </source>
</reference>
<organism evidence="1 2">
    <name type="scientific">Periconia macrospinosa</name>
    <dbReference type="NCBI Taxonomy" id="97972"/>
    <lineage>
        <taxon>Eukaryota</taxon>
        <taxon>Fungi</taxon>
        <taxon>Dikarya</taxon>
        <taxon>Ascomycota</taxon>
        <taxon>Pezizomycotina</taxon>
        <taxon>Dothideomycetes</taxon>
        <taxon>Pleosporomycetidae</taxon>
        <taxon>Pleosporales</taxon>
        <taxon>Massarineae</taxon>
        <taxon>Periconiaceae</taxon>
        <taxon>Periconia</taxon>
    </lineage>
</organism>
<sequence>MKALISALSGTPSDKDLDKAPDILRGRPTFAPQSKSEIRDLLKPALSTPCTCDHCASMDYIDHWSLCDSKKHLFEDLQIPPRRRPLFRDDRRPFNALYLARATVKYFARRVDRLEASQQTAIEYLQTMFGDEAFIEALDMDDCRNVDQGLMLEIVKNLARAFFFDEVKIDQFRWKEGYSRLVEKKGVWMFTLHPTAFDTEVPSSKATQRIGTILHELTRMFLLMNACQTCTWASKDNVNTLGRGRAWHIIAKAIEEIGSGLLHLEHIDLRRQASLLVDVQDGLDHPSLHDLRIYAFEYLVTVKHEVEDRLPAKYEPEDLLGADLEDMLTLKTARDDDD</sequence>
<dbReference type="AlphaFoldDB" id="A0A2V1EE19"/>
<dbReference type="STRING" id="97972.A0A2V1EE19"/>
<name>A0A2V1EE19_9PLEO</name>
<dbReference type="OrthoDB" id="3796205at2759"/>
<proteinExistence type="predicted"/>